<keyword evidence="7" id="KW-0456">Lyase</keyword>
<dbReference type="GO" id="GO:0009279">
    <property type="term" value="C:cell outer membrane"/>
    <property type="evidence" value="ECO:0007669"/>
    <property type="project" value="UniProtKB-SubCell"/>
</dbReference>
<dbReference type="PANTHER" id="PTHR35936:SF32">
    <property type="entry name" value="MEMBRANE-BOUND LYTIC MUREIN TRANSGLYCOSYLASE F"/>
    <property type="match status" value="1"/>
</dbReference>
<dbReference type="Proteomes" id="UP000388235">
    <property type="component" value="Chromosome"/>
</dbReference>
<dbReference type="Pfam" id="PF00497">
    <property type="entry name" value="SBP_bac_3"/>
    <property type="match status" value="1"/>
</dbReference>
<dbReference type="OrthoDB" id="9815002at2"/>
<dbReference type="Pfam" id="PF01464">
    <property type="entry name" value="SLT"/>
    <property type="match status" value="1"/>
</dbReference>
<feature type="signal peptide" evidence="5">
    <location>
        <begin position="1"/>
        <end position="19"/>
    </location>
</feature>
<comment type="similarity">
    <text evidence="2">Belongs to the bacterial solute-binding protein 3 family.</text>
</comment>
<feature type="domain" description="Solute-binding protein family 3/N-terminal" evidence="6">
    <location>
        <begin position="37"/>
        <end position="256"/>
    </location>
</feature>
<dbReference type="InterPro" id="IPR001638">
    <property type="entry name" value="Solute-binding_3/MltF_N"/>
</dbReference>
<comment type="subcellular location">
    <subcellularLocation>
        <location evidence="1">Cell outer membrane</location>
        <topology evidence="1">Peripheral membrane protein</topology>
    </subcellularLocation>
</comment>
<dbReference type="CDD" id="cd13403">
    <property type="entry name" value="MLTF-like"/>
    <property type="match status" value="1"/>
</dbReference>
<evidence type="ECO:0000313" key="8">
    <source>
        <dbReference type="Proteomes" id="UP000388235"/>
    </source>
</evidence>
<organism evidence="7 8">
    <name type="scientific">Litorivicinus lipolyticus</name>
    <dbReference type="NCBI Taxonomy" id="418701"/>
    <lineage>
        <taxon>Bacteria</taxon>
        <taxon>Pseudomonadati</taxon>
        <taxon>Pseudomonadota</taxon>
        <taxon>Gammaproteobacteria</taxon>
        <taxon>Oceanospirillales</taxon>
        <taxon>Litorivicinaceae</taxon>
        <taxon>Litorivicinus</taxon>
    </lineage>
</organism>
<name>A0A5Q2QFJ9_9GAMM</name>
<dbReference type="KEGG" id="llp:GH975_03990"/>
<proteinExistence type="inferred from homology"/>
<dbReference type="AlphaFoldDB" id="A0A5Q2QFJ9"/>
<evidence type="ECO:0000256" key="3">
    <source>
        <dbReference type="ARBA" id="ARBA00022729"/>
    </source>
</evidence>
<dbReference type="Gene3D" id="1.10.530.10">
    <property type="match status" value="1"/>
</dbReference>
<evidence type="ECO:0000259" key="6">
    <source>
        <dbReference type="SMART" id="SM00062"/>
    </source>
</evidence>
<dbReference type="GO" id="GO:0016829">
    <property type="term" value="F:lyase activity"/>
    <property type="evidence" value="ECO:0007669"/>
    <property type="project" value="UniProtKB-KW"/>
</dbReference>
<reference evidence="7 8" key="1">
    <citation type="submission" date="2019-11" db="EMBL/GenBank/DDBJ databases">
        <authorList>
            <person name="Khan S.A."/>
            <person name="Jeon C.O."/>
            <person name="Chun B.H."/>
        </authorList>
    </citation>
    <scope>NUCLEOTIDE SEQUENCE [LARGE SCALE GENOMIC DNA]</scope>
    <source>
        <strain evidence="7 8">IMCC 1097</strain>
    </source>
</reference>
<dbReference type="SUPFAM" id="SSF53955">
    <property type="entry name" value="Lysozyme-like"/>
    <property type="match status" value="1"/>
</dbReference>
<protein>
    <submittedName>
        <fullName evidence="7">Membrane-bound lytic murein transglycosylase MltF</fullName>
        <ecNumber evidence="7">4.2.2.-</ecNumber>
    </submittedName>
</protein>
<accession>A0A5Q2QFJ9</accession>
<dbReference type="SMART" id="SM00062">
    <property type="entry name" value="PBPb"/>
    <property type="match status" value="1"/>
</dbReference>
<evidence type="ECO:0000256" key="4">
    <source>
        <dbReference type="ARBA" id="ARBA00023237"/>
    </source>
</evidence>
<dbReference type="InterPro" id="IPR023346">
    <property type="entry name" value="Lysozyme-like_dom_sf"/>
</dbReference>
<evidence type="ECO:0000256" key="1">
    <source>
        <dbReference type="ARBA" id="ARBA00004339"/>
    </source>
</evidence>
<keyword evidence="4" id="KW-0998">Cell outer membrane</keyword>
<evidence type="ECO:0000256" key="5">
    <source>
        <dbReference type="SAM" id="SignalP"/>
    </source>
</evidence>
<dbReference type="EC" id="4.2.2.-" evidence="7"/>
<keyword evidence="4" id="KW-0472">Membrane</keyword>
<dbReference type="PANTHER" id="PTHR35936">
    <property type="entry name" value="MEMBRANE-BOUND LYTIC MUREIN TRANSGLYCOSYLASE F"/>
    <property type="match status" value="1"/>
</dbReference>
<keyword evidence="3 5" id="KW-0732">Signal</keyword>
<gene>
    <name evidence="7" type="primary">mltF</name>
    <name evidence="7" type="ORF">GH975_03990</name>
</gene>
<evidence type="ECO:0000256" key="2">
    <source>
        <dbReference type="ARBA" id="ARBA00010333"/>
    </source>
</evidence>
<evidence type="ECO:0000313" key="7">
    <source>
        <dbReference type="EMBL" id="QGG79775.1"/>
    </source>
</evidence>
<dbReference type="PROSITE" id="PS51257">
    <property type="entry name" value="PROKAR_LIPOPROTEIN"/>
    <property type="match status" value="1"/>
</dbReference>
<sequence>MTFLMRFFSILLLAAVAGCGPTPDLDSSKPAATGPAPLRVIIRTAPATFWGKPWGMAGLELEIAELFAARLKRPLEILSISEDRVIVDTLTAGLADIAVASLPELSLWADRLVFSEALIDSRYVLVYRDNVPDLENLPLGAVALAANESAYAFAREHIEFINRIRPYPEFDAYQLMRKVDAGTVPMVLTQASKFELIRSAHPNLKATASIGGDIAMGWAIDKRGDRALIAEANQLLTRLRNSGDLAELMEKHLPGEPLPIVDALTFDRHIEDRLSLYWPHFVDAGAQSDQDPVLLAAVAYQESHWRRRAKSPTGVRGVMMLTLTTAKEMGVTNRLDARSSIIGGAGYLRKLRDRLPGSILEPDRTYMALAAYNLGYGHLTDVRKLTEALGGDPNRWDDVRETLPLKADKAYYPATKYGYARGWEPVAYVDNIRNYYNALLTRNSRVQALAITDTAQGSQ</sequence>
<keyword evidence="8" id="KW-1185">Reference proteome</keyword>
<dbReference type="InterPro" id="IPR008258">
    <property type="entry name" value="Transglycosylase_SLT_dom_1"/>
</dbReference>
<dbReference type="SUPFAM" id="SSF53850">
    <property type="entry name" value="Periplasmic binding protein-like II"/>
    <property type="match status" value="1"/>
</dbReference>
<dbReference type="Gene3D" id="3.40.190.10">
    <property type="entry name" value="Periplasmic binding protein-like II"/>
    <property type="match status" value="2"/>
</dbReference>
<feature type="chain" id="PRO_5024285800" evidence="5">
    <location>
        <begin position="20"/>
        <end position="459"/>
    </location>
</feature>
<dbReference type="EMBL" id="CP045871">
    <property type="protein sequence ID" value="QGG79775.1"/>
    <property type="molecule type" value="Genomic_DNA"/>
</dbReference>
<dbReference type="NCBIfam" id="NF008112">
    <property type="entry name" value="PRK10859.1"/>
    <property type="match status" value="1"/>
</dbReference>